<keyword evidence="5" id="KW-0378">Hydrolase</keyword>
<dbReference type="PANTHER" id="PTHR37946">
    <property type="entry name" value="SLL1969 PROTEIN"/>
    <property type="match status" value="1"/>
</dbReference>
<dbReference type="Pfam" id="PF12770">
    <property type="entry name" value="CHAT"/>
    <property type="match status" value="1"/>
</dbReference>
<dbReference type="Gene3D" id="3.40.220.10">
    <property type="entry name" value="Leucine Aminopeptidase, subunit E, domain 1"/>
    <property type="match status" value="1"/>
</dbReference>
<organism evidence="5 6">
    <name type="scientific">Corallococcus soli</name>
    <dbReference type="NCBI Taxonomy" id="2710757"/>
    <lineage>
        <taxon>Bacteria</taxon>
        <taxon>Pseudomonadati</taxon>
        <taxon>Myxococcota</taxon>
        <taxon>Myxococcia</taxon>
        <taxon>Myxococcales</taxon>
        <taxon>Cystobacterineae</taxon>
        <taxon>Myxococcaceae</taxon>
        <taxon>Corallococcus</taxon>
    </lineage>
</organism>
<feature type="domain" description="DUF676" evidence="3">
    <location>
        <begin position="166"/>
        <end position="202"/>
    </location>
</feature>
<comment type="caution">
    <text evidence="5">The sequence shown here is derived from an EMBL/GenBank/DDBJ whole genome shotgun (WGS) entry which is preliminary data.</text>
</comment>
<dbReference type="Pfam" id="PF02789">
    <property type="entry name" value="Peptidase_M17_N"/>
    <property type="match status" value="1"/>
</dbReference>
<evidence type="ECO:0000313" key="6">
    <source>
        <dbReference type="Proteomes" id="UP001516472"/>
    </source>
</evidence>
<evidence type="ECO:0000256" key="1">
    <source>
        <dbReference type="SAM" id="MobiDB-lite"/>
    </source>
</evidence>
<gene>
    <name evidence="5" type="ORF">G4177_15075</name>
</gene>
<dbReference type="SUPFAM" id="SSF52949">
    <property type="entry name" value="Macro domain-like"/>
    <property type="match status" value="1"/>
</dbReference>
<feature type="domain" description="CHAT" evidence="4">
    <location>
        <begin position="748"/>
        <end position="1034"/>
    </location>
</feature>
<feature type="region of interest" description="Disordered" evidence="1">
    <location>
        <begin position="1"/>
        <end position="30"/>
    </location>
</feature>
<dbReference type="InterPro" id="IPR043472">
    <property type="entry name" value="Macro_dom-like"/>
</dbReference>
<sequence length="1045" mass="114236">MASRKPSRSKPPPRGTPPLPVPDAARQSGFDLRDEDVEEALVTGAHQGLLEDYFGPEQYAELTRLARDATASRTLRGGPPVLILPGLLGSKLGRKRKLGPFEDVFWFDPLDIGIGRLTQLRLPTPGNDCSALGVMLFAYLTLKFRLCQAGFDAHFHAFDWRRGITELGAELAAVLQQRAGEKVSLVAHSMGGLVARAAIGQGAQYARLVMLGTPNSGSFDPVMAIRATHPVVRKLGALDVRHTPEQLSRDLFTTFPGLIQMLPDPERWAEVDLYDLSQWPPDDLHPRDDLLKGVAPMREGLAGARDDFFVICGVDQETTVGLRHDEQGRFVYQTSSQGDGTVPLEFAQLSGAKAHYYVAENHGALPNNSRVARAVCELLDRGHTDALPTRHAPSALRAPVTEVPEAALRVEPYDGRRGPVLSQRELREVPRELVAPTARKDAVSAGPMLPSVAPAVSSAGFRHPFERVVVGRRRQHRLDLRIALGSITEVDARALSVGIFRDVVPAGPAKALDARLGGAITALNDRRMFSRGIGEVFMMPTGRHPLAADIVCFVGLGSFDKLDDSVLQTAAENVMRTFINTRIEEFATVLFGANSGETAAGALRNLLSGFFRGLRDADHDHAFRRLIICEQDPQRFLELKEELYRLSSTSLCEQIELTLDEVVLPPRTEAPPRGEALPRSEEPVYLIMRQETATASEAEHSVDIHASLLTSGHKALVVSGLRTIKSRELQAAREAVVAANVQDFSQGGRQLGDLLLSDAVRTVLSRQRGHHLVVVHDAPLSRVPWETLALPLDDGEAVWFPAAEQGLSRRYSADNLSVAKWLSERVEDDVLRVLLVVDPTGDLPGAALEGRRLGELFQHLPGARVDVLQGEEATRPALLAAFSSGRYDVVHFAGHAFFDEDNPTRSGVVCHHHTVLSGADLAGLPNLPTLVFFNACESGRLRRTAGRLEVMQPLRTSVEQLDNTVGLAEALLRGGVANFVGTYWPVGDAAAETFSLSFYRELLRGAGLNAALQAGRMELRRMLSRDWADYLFYGNPDFVLKQRGP</sequence>
<evidence type="ECO:0000259" key="3">
    <source>
        <dbReference type="Pfam" id="PF05057"/>
    </source>
</evidence>
<dbReference type="InterPro" id="IPR008283">
    <property type="entry name" value="Peptidase_M17_N"/>
</dbReference>
<protein>
    <submittedName>
        <fullName evidence="5">Alpha/beta fold hydrolase</fullName>
    </submittedName>
</protein>
<dbReference type="Gene3D" id="3.40.50.1820">
    <property type="entry name" value="alpha/beta hydrolase"/>
    <property type="match status" value="1"/>
</dbReference>
<dbReference type="EMBL" id="JAAIYO010000003">
    <property type="protein sequence ID" value="MBE4749486.1"/>
    <property type="molecule type" value="Genomic_DNA"/>
</dbReference>
<name>A0ABR9PNI5_9BACT</name>
<feature type="compositionally biased region" description="Pro residues" evidence="1">
    <location>
        <begin position="9"/>
        <end position="21"/>
    </location>
</feature>
<dbReference type="InterPro" id="IPR024983">
    <property type="entry name" value="CHAT_dom"/>
</dbReference>
<feature type="domain" description="Peptidase M17 leucyl aminopeptidase N-terminal" evidence="2">
    <location>
        <begin position="497"/>
        <end position="610"/>
    </location>
</feature>
<dbReference type="PANTHER" id="PTHR37946:SF1">
    <property type="entry name" value="SLL1969 PROTEIN"/>
    <property type="match status" value="1"/>
</dbReference>
<reference evidence="5 6" key="1">
    <citation type="submission" date="2020-02" db="EMBL/GenBank/DDBJ databases">
        <authorList>
            <person name="Babadi Z.K."/>
            <person name="Risdian C."/>
            <person name="Ebrahimipour G.H."/>
            <person name="Wink J."/>
        </authorList>
    </citation>
    <scope>NUCLEOTIDE SEQUENCE [LARGE SCALE GENOMIC DNA]</scope>
    <source>
        <strain evidence="5 6">ZKHCc1 1396</strain>
    </source>
</reference>
<dbReference type="Pfam" id="PF05057">
    <property type="entry name" value="DUF676"/>
    <property type="match status" value="1"/>
</dbReference>
<dbReference type="GO" id="GO:0016787">
    <property type="term" value="F:hydrolase activity"/>
    <property type="evidence" value="ECO:0007669"/>
    <property type="project" value="UniProtKB-KW"/>
</dbReference>
<dbReference type="InterPro" id="IPR007751">
    <property type="entry name" value="DUF676_lipase-like"/>
</dbReference>
<keyword evidence="6" id="KW-1185">Reference proteome</keyword>
<dbReference type="SUPFAM" id="SSF53474">
    <property type="entry name" value="alpha/beta-Hydrolases"/>
    <property type="match status" value="1"/>
</dbReference>
<proteinExistence type="predicted"/>
<dbReference type="RefSeq" id="WP_193348853.1">
    <property type="nucleotide sequence ID" value="NZ_CBCSIP010000011.1"/>
</dbReference>
<evidence type="ECO:0000259" key="4">
    <source>
        <dbReference type="Pfam" id="PF12770"/>
    </source>
</evidence>
<accession>A0ABR9PNI5</accession>
<evidence type="ECO:0000313" key="5">
    <source>
        <dbReference type="EMBL" id="MBE4749486.1"/>
    </source>
</evidence>
<evidence type="ECO:0000259" key="2">
    <source>
        <dbReference type="Pfam" id="PF02789"/>
    </source>
</evidence>
<dbReference type="InterPro" id="IPR029058">
    <property type="entry name" value="AB_hydrolase_fold"/>
</dbReference>
<dbReference type="Proteomes" id="UP001516472">
    <property type="component" value="Unassembled WGS sequence"/>
</dbReference>